<dbReference type="PANTHER" id="PTHR34145:SF28">
    <property type="entry name" value="F-BOX DOMAIN-CONTAINING PROTEIN"/>
    <property type="match status" value="1"/>
</dbReference>
<evidence type="ECO:0000313" key="3">
    <source>
        <dbReference type="RefSeq" id="XP_027064540.1"/>
    </source>
</evidence>
<dbReference type="InterPro" id="IPR001810">
    <property type="entry name" value="F-box_dom"/>
</dbReference>
<dbReference type="PANTHER" id="PTHR34145">
    <property type="entry name" value="OS02G0105600 PROTEIN"/>
    <property type="match status" value="1"/>
</dbReference>
<proteinExistence type="predicted"/>
<dbReference type="Pfam" id="PF23622">
    <property type="entry name" value="LRR_At1g61320_AtMIF1"/>
    <property type="match status" value="1"/>
</dbReference>
<dbReference type="Proteomes" id="UP001652660">
    <property type="component" value="Chromosome 5c"/>
</dbReference>
<dbReference type="Gene3D" id="3.80.10.10">
    <property type="entry name" value="Ribonuclease Inhibitor"/>
    <property type="match status" value="1"/>
</dbReference>
<dbReference type="AlphaFoldDB" id="A0A6P6SEH2"/>
<keyword evidence="2" id="KW-1185">Reference proteome</keyword>
<dbReference type="InterPro" id="IPR055357">
    <property type="entry name" value="LRR_At1g61320_AtMIF1"/>
</dbReference>
<dbReference type="GeneID" id="113690728"/>
<evidence type="ECO:0000259" key="1">
    <source>
        <dbReference type="PROSITE" id="PS50181"/>
    </source>
</evidence>
<dbReference type="SMART" id="SM00256">
    <property type="entry name" value="FBOX"/>
    <property type="match status" value="1"/>
</dbReference>
<feature type="domain" description="F-box" evidence="1">
    <location>
        <begin position="64"/>
        <end position="100"/>
    </location>
</feature>
<dbReference type="Gene3D" id="1.20.1280.50">
    <property type="match status" value="1"/>
</dbReference>
<dbReference type="OrthoDB" id="1932213at2759"/>
<accession>A0A6P6SEH2</accession>
<dbReference type="InterPro" id="IPR036047">
    <property type="entry name" value="F-box-like_dom_sf"/>
</dbReference>
<dbReference type="SUPFAM" id="SSF81383">
    <property type="entry name" value="F-box domain"/>
    <property type="match status" value="1"/>
</dbReference>
<reference evidence="2" key="1">
    <citation type="journal article" date="2025" name="Foods">
        <title>Unveiling the Microbial Signatures of Arabica Coffee Cherries: Insights into Ripeness Specific Diversity, Functional Traits, and Implications for Quality and Safety.</title>
        <authorList>
            <consortium name="RefSeq"/>
            <person name="Tenea G.N."/>
            <person name="Cifuentes V."/>
            <person name="Reyes P."/>
            <person name="Cevallos-Vallejos M."/>
        </authorList>
    </citation>
    <scope>NUCLEOTIDE SEQUENCE [LARGE SCALE GENOMIC DNA]</scope>
</reference>
<organism evidence="2 3">
    <name type="scientific">Coffea arabica</name>
    <name type="common">Arabian coffee</name>
    <dbReference type="NCBI Taxonomy" id="13443"/>
    <lineage>
        <taxon>Eukaryota</taxon>
        <taxon>Viridiplantae</taxon>
        <taxon>Streptophyta</taxon>
        <taxon>Embryophyta</taxon>
        <taxon>Tracheophyta</taxon>
        <taxon>Spermatophyta</taxon>
        <taxon>Magnoliopsida</taxon>
        <taxon>eudicotyledons</taxon>
        <taxon>Gunneridae</taxon>
        <taxon>Pentapetalae</taxon>
        <taxon>asterids</taxon>
        <taxon>lamiids</taxon>
        <taxon>Gentianales</taxon>
        <taxon>Rubiaceae</taxon>
        <taxon>Ixoroideae</taxon>
        <taxon>Gardenieae complex</taxon>
        <taxon>Bertiereae - Coffeeae clade</taxon>
        <taxon>Coffeeae</taxon>
        <taxon>Coffea</taxon>
    </lineage>
</organism>
<dbReference type="InterPro" id="IPR053772">
    <property type="entry name" value="At1g61320/At1g61330-like"/>
</dbReference>
<reference evidence="3" key="2">
    <citation type="submission" date="2025-08" db="UniProtKB">
        <authorList>
            <consortium name="RefSeq"/>
        </authorList>
    </citation>
    <scope>IDENTIFICATION</scope>
    <source>
        <tissue evidence="3">Leaves</tissue>
    </source>
</reference>
<name>A0A6P6SEH2_COFAR</name>
<sequence length="517" mass="58521">MSQEKPTMSSLGNVLFPLAVLTAAGGAAVQIAIKFLILQGKAFPLLEKHEEDFIQKVDYAVTNEDKISQLPDDLLSGILLHLDLMEVVRLRILSRRWKNVCKLRGELRLNCLDMFRVNQSHDKCSRQDQFRFLKAVDNCLQLCSCQTITCLEISCCFLKRFTSDFIRWMQSIATLDIQELHLRFLCSSSPLCEHVKSSTIDLFPISFQLLSKAATLKHLHLCACVLQPRFTSQFNSLKSLYLDLVPMSNGELPRILSSCVNLQTLRVAYCKLSPKLCISGQCLQLKCLYVHSCPGLQEIVICAKNLNTFSCFAEGTMKFSLDVPNLEDARVHVRGPNAMPYMFGEVFKDCTKLKFLLFQIRTNEIRYVPTKMDMFSNLRTLSFVPIIETLADELEIAPILVACPLLEKLRLQFLCEGINQKRGRNWPTEPLACLKEVDLDGFKASLNEIDFACYLARNAPVLERLTTRPTCRIYVEDFAVTTAPSGAYLRSLVTYLHGLVMLHAISNKLEVNVLGLP</sequence>
<dbReference type="SUPFAM" id="SSF52058">
    <property type="entry name" value="L domain-like"/>
    <property type="match status" value="1"/>
</dbReference>
<evidence type="ECO:0000313" key="2">
    <source>
        <dbReference type="Proteomes" id="UP001652660"/>
    </source>
</evidence>
<gene>
    <name evidence="3" type="primary">LOC113690728</name>
</gene>
<dbReference type="Pfam" id="PF00646">
    <property type="entry name" value="F-box"/>
    <property type="match status" value="1"/>
</dbReference>
<protein>
    <submittedName>
        <fullName evidence="3">FBD-associated F-box protein At4g13985</fullName>
    </submittedName>
</protein>
<dbReference type="InterPro" id="IPR032675">
    <property type="entry name" value="LRR_dom_sf"/>
</dbReference>
<dbReference type="RefSeq" id="XP_027064540.1">
    <property type="nucleotide sequence ID" value="XM_027208739.2"/>
</dbReference>
<dbReference type="PROSITE" id="PS50181">
    <property type="entry name" value="FBOX"/>
    <property type="match status" value="1"/>
</dbReference>